<evidence type="ECO:0000313" key="3">
    <source>
        <dbReference type="Proteomes" id="UP000294933"/>
    </source>
</evidence>
<reference evidence="2 3" key="1">
    <citation type="submission" date="2018-06" db="EMBL/GenBank/DDBJ databases">
        <title>A transcriptomic atlas of mushroom development highlights an independent origin of complex multicellularity.</title>
        <authorList>
            <consortium name="DOE Joint Genome Institute"/>
            <person name="Krizsan K."/>
            <person name="Almasi E."/>
            <person name="Merenyi Z."/>
            <person name="Sahu N."/>
            <person name="Viragh M."/>
            <person name="Koszo T."/>
            <person name="Mondo S."/>
            <person name="Kiss B."/>
            <person name="Balint B."/>
            <person name="Kues U."/>
            <person name="Barry K."/>
            <person name="Hegedus J.C."/>
            <person name="Henrissat B."/>
            <person name="Johnson J."/>
            <person name="Lipzen A."/>
            <person name="Ohm R."/>
            <person name="Nagy I."/>
            <person name="Pangilinan J."/>
            <person name="Yan J."/>
            <person name="Xiong Y."/>
            <person name="Grigoriev I.V."/>
            <person name="Hibbett D.S."/>
            <person name="Nagy L.G."/>
        </authorList>
    </citation>
    <scope>NUCLEOTIDE SEQUENCE [LARGE SCALE GENOMIC DNA]</scope>
    <source>
        <strain evidence="2 3">SZMC22713</strain>
    </source>
</reference>
<keyword evidence="1" id="KW-1133">Transmembrane helix</keyword>
<dbReference type="Proteomes" id="UP000294933">
    <property type="component" value="Unassembled WGS sequence"/>
</dbReference>
<keyword evidence="1" id="KW-0812">Transmembrane</keyword>
<organism evidence="2 3">
    <name type="scientific">Rickenella mellea</name>
    <dbReference type="NCBI Taxonomy" id="50990"/>
    <lineage>
        <taxon>Eukaryota</taxon>
        <taxon>Fungi</taxon>
        <taxon>Dikarya</taxon>
        <taxon>Basidiomycota</taxon>
        <taxon>Agaricomycotina</taxon>
        <taxon>Agaricomycetes</taxon>
        <taxon>Hymenochaetales</taxon>
        <taxon>Rickenellaceae</taxon>
        <taxon>Rickenella</taxon>
    </lineage>
</organism>
<keyword evidence="3" id="KW-1185">Reference proteome</keyword>
<gene>
    <name evidence="2" type="ORF">BD410DRAFT_794392</name>
</gene>
<protein>
    <submittedName>
        <fullName evidence="2">Uncharacterized protein</fullName>
    </submittedName>
</protein>
<accession>A0A4Y7PQI6</accession>
<name>A0A4Y7PQI6_9AGAM</name>
<feature type="transmembrane region" description="Helical" evidence="1">
    <location>
        <begin position="25"/>
        <end position="49"/>
    </location>
</feature>
<keyword evidence="1" id="KW-0472">Membrane</keyword>
<sequence>MDPRSPQVVIVDESLRAICARENDAVARLLVGVSLGLFQVLVLSHGAFIQDDW</sequence>
<dbReference type="AlphaFoldDB" id="A0A4Y7PQI6"/>
<dbReference type="VEuPathDB" id="FungiDB:BD410DRAFT_794392"/>
<dbReference type="EMBL" id="ML170222">
    <property type="protein sequence ID" value="TDL17425.1"/>
    <property type="molecule type" value="Genomic_DNA"/>
</dbReference>
<evidence type="ECO:0000313" key="2">
    <source>
        <dbReference type="EMBL" id="TDL17425.1"/>
    </source>
</evidence>
<proteinExistence type="predicted"/>
<evidence type="ECO:0000256" key="1">
    <source>
        <dbReference type="SAM" id="Phobius"/>
    </source>
</evidence>